<evidence type="ECO:0000256" key="3">
    <source>
        <dbReference type="ARBA" id="ARBA00022692"/>
    </source>
</evidence>
<accession>A0ABQ9GGS9</accession>
<dbReference type="SUPFAM" id="SSF90123">
    <property type="entry name" value="ABC transporter transmembrane region"/>
    <property type="match status" value="2"/>
</dbReference>
<feature type="transmembrane region" description="Helical" evidence="8">
    <location>
        <begin position="889"/>
        <end position="910"/>
    </location>
</feature>
<keyword evidence="6 8" id="KW-1133">Transmembrane helix</keyword>
<evidence type="ECO:0000256" key="5">
    <source>
        <dbReference type="ARBA" id="ARBA00022840"/>
    </source>
</evidence>
<dbReference type="InterPro" id="IPR003439">
    <property type="entry name" value="ABC_transporter-like_ATP-bd"/>
</dbReference>
<sequence>MKDLFLLGLRDDLRQDDLYNALPSDLSDKLGDEMEEIWKECKVRRGSKPGSLVRTIVKMFGREYMKYGLLYLLVSCVAKFVKIVTSTVSCKISILECKIGFFRVSQPLLLASLIQYFSPGSATTKTMAYVYASGLLATTFLSTFLYNHTSRMTMCLGMRIRVACCSLMYRKILRLSQRSTGMTTMGQVVNLMSNDVNRFDRVPVLLHYVWILPIQTVIVTCLIWQFVGVSALIGVGTLFVQTIPIQVYVGKLTSKLRMKIATRTDERVMVMSEIISGIQVIKMYAWEKPFEKIVSFVRKREINMVRKAAYLRSMFVSAVVFSERMTLFVTLLSYVLMGNTITPDIVFSLAQFFSILQMTMAILYPQAIQLTAEARVSIKRIEEFLALDEIQPKAVANGMEKKNEKVGLKMANVCAKWAPNPIVDTLHDLNLNLEPGKLCAVVGPVGSGKSSLFQAILGELSLSSGTLTVGGEISYASQEPWLFAGTVHQNILFGQPYEPKRYKEVVKVCALQRDFELFPKGDKTVVGERGVSLSGGQRSRINLARCVYREADVYLLDDPLSAVDAHVSKHLLEECINGFLASKTRVLATHQLQHIKEADLIIILNNGKIEDQGTYKELMARKVNSTNLLAKQEVEEVASVPSVGTLLRRKVSVDSMQSDYEENESEDEEPQENAELLSKGRMKASIITSYFKSGGSNLILAGLIISLLTGQSASSGADYWVTFWTNQVQLQQSLSGCILQENITAAPDDSPTSFTKAIINSTVAQAKDLIATVIPEDMLTLNDTAAGLDIDEDMTQLNETYRDSCSGIEGIVFSQDVSMIIYGCFIAGAVFITLFRSVFFFKVCISASINLHTTMFSSILQGTMRFFNTNPSGRVLNRFSKDMGTIDELIPAFIFDAVQIFLTMAGILVMVAYVNYLLMIPMACVAPLYFLISKVYLSTAQSVKRLEGTRRTYICLVSNNCHDVTYGMWLDFVSNMFVGTVIFSFLIFESESFGANVGLAISQSMILTGMLQYGIRQATEVLNQMTAVERVLEYCKIEKEEGLFSGRKPPTGWPFKGAIEFDHANLSYSANDPPVLHDLCFRINPGQKVGIVGRTGAGKSSLISALFRLANVEGSITIDNFGTEIINLYELRSRISTIPQEPVLFSSSLRNNLDPFHNYEDSTLWSALEEVELKEGVKSLDLYVNAGGSNFSTGQRQLICLARAIVRNNRILVMDEATANVDPQTDAMIQKTIRTKFKNCTVLTIAHRLNTIIDSDKVLVMDAGTMVEFDHPHILLQNPNGHLYKMAQETGKSMAEYLHKIAEQVNTYIISTLIVHNLTGVQSVPQEQRRI</sequence>
<dbReference type="PROSITE" id="PS00211">
    <property type="entry name" value="ABC_TRANSPORTER_1"/>
    <property type="match status" value="1"/>
</dbReference>
<evidence type="ECO:0000313" key="11">
    <source>
        <dbReference type="EMBL" id="KAJ8871223.1"/>
    </source>
</evidence>
<protein>
    <submittedName>
        <fullName evidence="11">Uncharacterized protein</fullName>
    </submittedName>
</protein>
<proteinExistence type="predicted"/>
<dbReference type="Gene3D" id="1.20.1560.10">
    <property type="entry name" value="ABC transporter type 1, transmembrane domain"/>
    <property type="match status" value="3"/>
</dbReference>
<dbReference type="InterPro" id="IPR011527">
    <property type="entry name" value="ABC1_TM_dom"/>
</dbReference>
<gene>
    <name evidence="11" type="ORF">PR048_027529</name>
</gene>
<dbReference type="InterPro" id="IPR036640">
    <property type="entry name" value="ABC1_TM_sf"/>
</dbReference>
<evidence type="ECO:0000259" key="10">
    <source>
        <dbReference type="PROSITE" id="PS50929"/>
    </source>
</evidence>
<feature type="domain" description="ABC transporter" evidence="9">
    <location>
        <begin position="1061"/>
        <end position="1288"/>
    </location>
</feature>
<keyword evidence="3 8" id="KW-0812">Transmembrane</keyword>
<dbReference type="CDD" id="cd03244">
    <property type="entry name" value="ABCC_MRP_domain2"/>
    <property type="match status" value="1"/>
</dbReference>
<reference evidence="11 12" key="1">
    <citation type="submission" date="2023-02" db="EMBL/GenBank/DDBJ databases">
        <title>LHISI_Scaffold_Assembly.</title>
        <authorList>
            <person name="Stuart O.P."/>
            <person name="Cleave R."/>
            <person name="Magrath M.J.L."/>
            <person name="Mikheyev A.S."/>
        </authorList>
    </citation>
    <scope>NUCLEOTIDE SEQUENCE [LARGE SCALE GENOMIC DNA]</scope>
    <source>
        <strain evidence="11">Daus_M_001</strain>
        <tissue evidence="11">Leg muscle</tissue>
    </source>
</reference>
<dbReference type="InterPro" id="IPR050173">
    <property type="entry name" value="ABC_transporter_C-like"/>
</dbReference>
<name>A0ABQ9GGS9_9NEOP</name>
<dbReference type="PROSITE" id="PS50893">
    <property type="entry name" value="ABC_TRANSPORTER_2"/>
    <property type="match status" value="2"/>
</dbReference>
<evidence type="ECO:0000259" key="9">
    <source>
        <dbReference type="PROSITE" id="PS50893"/>
    </source>
</evidence>
<feature type="transmembrane region" description="Helical" evidence="8">
    <location>
        <begin position="993"/>
        <end position="1015"/>
    </location>
</feature>
<dbReference type="PANTHER" id="PTHR24223">
    <property type="entry name" value="ATP-BINDING CASSETTE SUB-FAMILY C"/>
    <property type="match status" value="1"/>
</dbReference>
<feature type="domain" description="ABC transmembrane type-1" evidence="10">
    <location>
        <begin position="99"/>
        <end position="372"/>
    </location>
</feature>
<dbReference type="Gene3D" id="3.40.50.300">
    <property type="entry name" value="P-loop containing nucleotide triphosphate hydrolases"/>
    <property type="match status" value="2"/>
</dbReference>
<dbReference type="EMBL" id="JARBHB010000012">
    <property type="protein sequence ID" value="KAJ8871223.1"/>
    <property type="molecule type" value="Genomic_DNA"/>
</dbReference>
<keyword evidence="12" id="KW-1185">Reference proteome</keyword>
<dbReference type="PANTHER" id="PTHR24223:SF415">
    <property type="entry name" value="FI20190P1"/>
    <property type="match status" value="1"/>
</dbReference>
<feature type="transmembrane region" description="Helical" evidence="8">
    <location>
        <begin position="231"/>
        <end position="249"/>
    </location>
</feature>
<feature type="transmembrane region" description="Helical" evidence="8">
    <location>
        <begin position="847"/>
        <end position="868"/>
    </location>
</feature>
<evidence type="ECO:0000256" key="7">
    <source>
        <dbReference type="ARBA" id="ARBA00023136"/>
    </source>
</evidence>
<dbReference type="CDD" id="cd18579">
    <property type="entry name" value="ABC_6TM_ABCC_D1"/>
    <property type="match status" value="1"/>
</dbReference>
<keyword evidence="2" id="KW-0813">Transport</keyword>
<dbReference type="Pfam" id="PF00664">
    <property type="entry name" value="ABC_membrane"/>
    <property type="match status" value="2"/>
</dbReference>
<comment type="subcellular location">
    <subcellularLocation>
        <location evidence="1">Membrane</location>
        <topology evidence="1">Multi-pass membrane protein</topology>
    </subcellularLocation>
</comment>
<dbReference type="InterPro" id="IPR027417">
    <property type="entry name" value="P-loop_NTPase"/>
</dbReference>
<feature type="domain" description="ABC transporter" evidence="9">
    <location>
        <begin position="408"/>
        <end position="631"/>
    </location>
</feature>
<dbReference type="InterPro" id="IPR044726">
    <property type="entry name" value="ABCC_6TM_D2"/>
</dbReference>
<comment type="caution">
    <text evidence="11">The sequence shown here is derived from an EMBL/GenBank/DDBJ whole genome shotgun (WGS) entry which is preliminary data.</text>
</comment>
<dbReference type="CDD" id="cd18580">
    <property type="entry name" value="ABC_6TM_ABCC_D2"/>
    <property type="match status" value="1"/>
</dbReference>
<keyword evidence="7 8" id="KW-0472">Membrane</keyword>
<dbReference type="SMART" id="SM00382">
    <property type="entry name" value="AAA"/>
    <property type="match status" value="2"/>
</dbReference>
<feature type="transmembrane region" description="Helical" evidence="8">
    <location>
        <begin position="968"/>
        <end position="987"/>
    </location>
</feature>
<evidence type="ECO:0000256" key="8">
    <source>
        <dbReference type="SAM" id="Phobius"/>
    </source>
</evidence>
<evidence type="ECO:0000313" key="12">
    <source>
        <dbReference type="Proteomes" id="UP001159363"/>
    </source>
</evidence>
<dbReference type="SUPFAM" id="SSF52540">
    <property type="entry name" value="P-loop containing nucleoside triphosphate hydrolases"/>
    <property type="match status" value="2"/>
</dbReference>
<feature type="transmembrane region" description="Helical" evidence="8">
    <location>
        <begin position="68"/>
        <end position="88"/>
    </location>
</feature>
<feature type="transmembrane region" description="Helical" evidence="8">
    <location>
        <begin position="820"/>
        <end position="841"/>
    </location>
</feature>
<dbReference type="InterPro" id="IPR017871">
    <property type="entry name" value="ABC_transporter-like_CS"/>
</dbReference>
<dbReference type="InterPro" id="IPR044746">
    <property type="entry name" value="ABCC_6TM_D1"/>
</dbReference>
<dbReference type="Pfam" id="PF00005">
    <property type="entry name" value="ABC_tran"/>
    <property type="match status" value="2"/>
</dbReference>
<evidence type="ECO:0000256" key="1">
    <source>
        <dbReference type="ARBA" id="ARBA00004141"/>
    </source>
</evidence>
<feature type="domain" description="ABC transmembrane type-1" evidence="10">
    <location>
        <begin position="820"/>
        <end position="947"/>
    </location>
</feature>
<dbReference type="PROSITE" id="PS50929">
    <property type="entry name" value="ABC_TM1F"/>
    <property type="match status" value="2"/>
</dbReference>
<evidence type="ECO:0000256" key="4">
    <source>
        <dbReference type="ARBA" id="ARBA00022741"/>
    </source>
</evidence>
<feature type="transmembrane region" description="Helical" evidence="8">
    <location>
        <begin position="129"/>
        <end position="149"/>
    </location>
</feature>
<dbReference type="InterPro" id="IPR003593">
    <property type="entry name" value="AAA+_ATPase"/>
</dbReference>
<feature type="transmembrane region" description="Helical" evidence="8">
    <location>
        <begin position="205"/>
        <end position="225"/>
    </location>
</feature>
<evidence type="ECO:0000256" key="6">
    <source>
        <dbReference type="ARBA" id="ARBA00022989"/>
    </source>
</evidence>
<feature type="transmembrane region" description="Helical" evidence="8">
    <location>
        <begin position="916"/>
        <end position="937"/>
    </location>
</feature>
<dbReference type="CDD" id="cd03250">
    <property type="entry name" value="ABCC_MRP_domain1"/>
    <property type="match status" value="1"/>
</dbReference>
<evidence type="ECO:0000256" key="2">
    <source>
        <dbReference type="ARBA" id="ARBA00022448"/>
    </source>
</evidence>
<keyword evidence="4" id="KW-0547">Nucleotide-binding</keyword>
<organism evidence="11 12">
    <name type="scientific">Dryococelus australis</name>
    <dbReference type="NCBI Taxonomy" id="614101"/>
    <lineage>
        <taxon>Eukaryota</taxon>
        <taxon>Metazoa</taxon>
        <taxon>Ecdysozoa</taxon>
        <taxon>Arthropoda</taxon>
        <taxon>Hexapoda</taxon>
        <taxon>Insecta</taxon>
        <taxon>Pterygota</taxon>
        <taxon>Neoptera</taxon>
        <taxon>Polyneoptera</taxon>
        <taxon>Phasmatodea</taxon>
        <taxon>Verophasmatodea</taxon>
        <taxon>Anareolatae</taxon>
        <taxon>Phasmatidae</taxon>
        <taxon>Eurycanthinae</taxon>
        <taxon>Dryococelus</taxon>
    </lineage>
</organism>
<keyword evidence="5" id="KW-0067">ATP-binding</keyword>
<dbReference type="Proteomes" id="UP001159363">
    <property type="component" value="Chromosome 11"/>
</dbReference>